<dbReference type="InterPro" id="IPR040400">
    <property type="entry name" value="BAG5/6/7/8"/>
</dbReference>
<evidence type="ECO:0000256" key="1">
    <source>
        <dbReference type="ARBA" id="ARBA00023186"/>
    </source>
</evidence>
<evidence type="ECO:0000313" key="4">
    <source>
        <dbReference type="Proteomes" id="UP001634393"/>
    </source>
</evidence>
<feature type="region of interest" description="Disordered" evidence="2">
    <location>
        <begin position="343"/>
        <end position="392"/>
    </location>
</feature>
<accession>A0ABD3U6N4</accession>
<proteinExistence type="predicted"/>
<dbReference type="Proteomes" id="UP001634393">
    <property type="component" value="Unassembled WGS sequence"/>
</dbReference>
<sequence>MASHHQHHLCHHPPLPTLTPTCYCHSYYAPYTPCHHHPQPPPDTYPHHPNLHQYHPHFEEHYLQEEKQTHPTVSSLILRISALESALRRRSSSSSSFPHSLRDAAARTIQTHFRAFLLRRSRTLRQLKELSSIKLTLSIIKSSVSEKTHFDCNVVYGKAMALLRKLDTIQGGDPMVRDGKSSISREINKFLDFIGGFLVERRELSSRVNVRYGRNNMKYRVLGNERKMGNVKYGGLERVNEDKLKGLLKKIDKLEDVLEEEESEVIESPVIRKHIVNGGLAKLHGRVQPTVKKSVSFADDGKVYKFLRKNREPFLDEDCGDDIFKDDLVGARELGGDLCLEVEEIGVSPKEPEDDDDEEESHSEDGGSKASSEGEKDFRSYPISEGNLVRMRHNQGENDTFVFSAPLPVKMETRADLIEKRNKIAE</sequence>
<evidence type="ECO:0000256" key="2">
    <source>
        <dbReference type="SAM" id="MobiDB-lite"/>
    </source>
</evidence>
<name>A0ABD3U6N4_9LAMI</name>
<gene>
    <name evidence="3" type="ORF">ACJIZ3_002023</name>
</gene>
<dbReference type="EMBL" id="JBJXBP010000002">
    <property type="protein sequence ID" value="KAL3844620.1"/>
    <property type="molecule type" value="Genomic_DNA"/>
</dbReference>
<dbReference type="PANTHER" id="PTHR33322:SF18">
    <property type="entry name" value="BAG FAMILY MOLECULAR CHAPERONE REGULATOR 8, CHLOROPLASTIC"/>
    <property type="match status" value="1"/>
</dbReference>
<feature type="compositionally biased region" description="Basic and acidic residues" evidence="2">
    <location>
        <begin position="363"/>
        <end position="379"/>
    </location>
</feature>
<comment type="caution">
    <text evidence="3">The sequence shown here is derived from an EMBL/GenBank/DDBJ whole genome shotgun (WGS) entry which is preliminary data.</text>
</comment>
<evidence type="ECO:0008006" key="5">
    <source>
        <dbReference type="Google" id="ProtNLM"/>
    </source>
</evidence>
<protein>
    <recommendedName>
        <fullName evidence="5">BAG family molecular chaperone regulator 8, chloroplastic</fullName>
    </recommendedName>
</protein>
<keyword evidence="4" id="KW-1185">Reference proteome</keyword>
<organism evidence="3 4">
    <name type="scientific">Penstemon smallii</name>
    <dbReference type="NCBI Taxonomy" id="265156"/>
    <lineage>
        <taxon>Eukaryota</taxon>
        <taxon>Viridiplantae</taxon>
        <taxon>Streptophyta</taxon>
        <taxon>Embryophyta</taxon>
        <taxon>Tracheophyta</taxon>
        <taxon>Spermatophyta</taxon>
        <taxon>Magnoliopsida</taxon>
        <taxon>eudicotyledons</taxon>
        <taxon>Gunneridae</taxon>
        <taxon>Pentapetalae</taxon>
        <taxon>asterids</taxon>
        <taxon>lamiids</taxon>
        <taxon>Lamiales</taxon>
        <taxon>Plantaginaceae</taxon>
        <taxon>Cheloneae</taxon>
        <taxon>Penstemon</taxon>
    </lineage>
</organism>
<reference evidence="3 4" key="1">
    <citation type="submission" date="2024-12" db="EMBL/GenBank/DDBJ databases">
        <title>The unique morphological basis and parallel evolutionary history of personate flowers in Penstemon.</title>
        <authorList>
            <person name="Depatie T.H."/>
            <person name="Wessinger C.A."/>
        </authorList>
    </citation>
    <scope>NUCLEOTIDE SEQUENCE [LARGE SCALE GENOMIC DNA]</scope>
    <source>
        <strain evidence="3">WTNN_2</strain>
        <tissue evidence="3">Leaf</tissue>
    </source>
</reference>
<feature type="compositionally biased region" description="Acidic residues" evidence="2">
    <location>
        <begin position="352"/>
        <end position="362"/>
    </location>
</feature>
<evidence type="ECO:0000313" key="3">
    <source>
        <dbReference type="EMBL" id="KAL3844620.1"/>
    </source>
</evidence>
<dbReference type="AlphaFoldDB" id="A0ABD3U6N4"/>
<dbReference type="PANTHER" id="PTHR33322">
    <property type="entry name" value="BAG DOMAIN CONTAINING PROTEIN, EXPRESSED"/>
    <property type="match status" value="1"/>
</dbReference>
<keyword evidence="1" id="KW-0143">Chaperone</keyword>